<proteinExistence type="predicted"/>
<dbReference type="Gene3D" id="3.90.700.10">
    <property type="entry name" value="Succinate dehydrogenase/fumarate reductase flavoprotein, catalytic domain"/>
    <property type="match status" value="1"/>
</dbReference>
<dbReference type="Pfam" id="PF00890">
    <property type="entry name" value="FAD_binding_2"/>
    <property type="match status" value="1"/>
</dbReference>
<accession>A0ABM7WF10</accession>
<dbReference type="RefSeq" id="WP_244387561.1">
    <property type="nucleotide sequence ID" value="NZ_AP025564.1"/>
</dbReference>
<dbReference type="PANTHER" id="PTHR43400">
    <property type="entry name" value="FUMARATE REDUCTASE"/>
    <property type="match status" value="1"/>
</dbReference>
<evidence type="ECO:0000256" key="5">
    <source>
        <dbReference type="SAM" id="Phobius"/>
    </source>
</evidence>
<dbReference type="Proteomes" id="UP001320544">
    <property type="component" value="Chromosome"/>
</dbReference>
<keyword evidence="8" id="KW-1185">Reference proteome</keyword>
<dbReference type="PROSITE" id="PS51318">
    <property type="entry name" value="TAT"/>
    <property type="match status" value="1"/>
</dbReference>
<dbReference type="PRINTS" id="PR00411">
    <property type="entry name" value="PNDRDTASEI"/>
</dbReference>
<dbReference type="PANTHER" id="PTHR43400:SF10">
    <property type="entry name" value="3-OXOSTEROID 1-DEHYDROGENASE"/>
    <property type="match status" value="1"/>
</dbReference>
<gene>
    <name evidence="7" type="ORF">CE91St30_01060</name>
</gene>
<organism evidence="7 8">
    <name type="scientific">Raoultibacter timonensis</name>
    <dbReference type="NCBI Taxonomy" id="1907662"/>
    <lineage>
        <taxon>Bacteria</taxon>
        <taxon>Bacillati</taxon>
        <taxon>Actinomycetota</taxon>
        <taxon>Coriobacteriia</taxon>
        <taxon>Eggerthellales</taxon>
        <taxon>Eggerthellaceae</taxon>
        <taxon>Raoultibacter</taxon>
    </lineage>
</organism>
<sequence length="543" mass="57897">MKANNEFKSPKENRSTLSRRQLLLGMGIGATALATGMIGCTASGNPSKDLESNAEDGAIALKEPTQTIDTDVVVVGSGMGGMSAAVTAAEEGANALLLEKQSVLGGGTNFAEGVFGMGSDLQKEAGVNGSLSDLLAIELEFQRYIVDYTLWDFVVNGAEENLAWLMDHGVKFVELGQGPYAGIRTQHIYEDHRGSTMIAKLEEAARSIGVEIRTDTPVTHLLMDGDTVVGVQAENGKDVLNINAKAVILATGSAGSNNELFDNHTSRTSEKYMWCGAPGLDGDGIRMAGEAGMGKPYRLMAPLVGTTVEPLGVASQLAALAAMNPYALWVNQDGKRFMNEWLVRTAIYAPNAIESQHKAFSILDQALFDRLVEKGDPNVGWGYYVYKDAPLPDAPKELDQELSRESENVFKADSIADLASLLGIEPTALEKTVQDYNKLVDAKEDPALGKKAEYLTDKIETGPFYGFRVKGAKVNMFGGIHINSNAEVVKEDETPIAGLYAAGVECGGFQGETYGITVPSSCQGISLATGRRSAQSAAAYAKR</sequence>
<dbReference type="InterPro" id="IPR036188">
    <property type="entry name" value="FAD/NAD-bd_sf"/>
</dbReference>
<dbReference type="InterPro" id="IPR003953">
    <property type="entry name" value="FAD-dep_OxRdtase_2_FAD-bd"/>
</dbReference>
<dbReference type="EMBL" id="AP025564">
    <property type="protein sequence ID" value="BDE94773.1"/>
    <property type="molecule type" value="Genomic_DNA"/>
</dbReference>
<feature type="transmembrane region" description="Helical" evidence="5">
    <location>
        <begin position="21"/>
        <end position="39"/>
    </location>
</feature>
<keyword evidence="5" id="KW-0812">Transmembrane</keyword>
<evidence type="ECO:0000256" key="4">
    <source>
        <dbReference type="ARBA" id="ARBA00023002"/>
    </source>
</evidence>
<dbReference type="InterPro" id="IPR050315">
    <property type="entry name" value="FAD-oxidoreductase_2"/>
</dbReference>
<evidence type="ECO:0000256" key="1">
    <source>
        <dbReference type="ARBA" id="ARBA00001974"/>
    </source>
</evidence>
<evidence type="ECO:0000259" key="6">
    <source>
        <dbReference type="Pfam" id="PF00890"/>
    </source>
</evidence>
<keyword evidence="4" id="KW-0560">Oxidoreductase</keyword>
<evidence type="ECO:0000313" key="8">
    <source>
        <dbReference type="Proteomes" id="UP001320544"/>
    </source>
</evidence>
<dbReference type="InterPro" id="IPR006311">
    <property type="entry name" value="TAT_signal"/>
</dbReference>
<dbReference type="PRINTS" id="PR00368">
    <property type="entry name" value="FADPNR"/>
</dbReference>
<keyword evidence="5" id="KW-1133">Transmembrane helix</keyword>
<dbReference type="InterPro" id="IPR027477">
    <property type="entry name" value="Succ_DH/fumarate_Rdtase_cat_sf"/>
</dbReference>
<dbReference type="SUPFAM" id="SSF51905">
    <property type="entry name" value="FAD/NAD(P)-binding domain"/>
    <property type="match status" value="1"/>
</dbReference>
<comment type="cofactor">
    <cofactor evidence="1">
        <name>FAD</name>
        <dbReference type="ChEBI" id="CHEBI:57692"/>
    </cofactor>
</comment>
<feature type="domain" description="FAD-dependent oxidoreductase 2 FAD-binding" evidence="6">
    <location>
        <begin position="71"/>
        <end position="511"/>
    </location>
</feature>
<protein>
    <submittedName>
        <fullName evidence="7">Fumarate reductase</fullName>
    </submittedName>
</protein>
<evidence type="ECO:0000256" key="2">
    <source>
        <dbReference type="ARBA" id="ARBA00022630"/>
    </source>
</evidence>
<keyword evidence="3" id="KW-0274">FAD</keyword>
<reference evidence="7 8" key="1">
    <citation type="submission" date="2022-01" db="EMBL/GenBank/DDBJ databases">
        <title>Novel bile acid biosynthetic pathways are enriched in the microbiome of centenarians.</title>
        <authorList>
            <person name="Sato Y."/>
            <person name="Atarashi K."/>
            <person name="Plichta R.D."/>
            <person name="Arai Y."/>
            <person name="Sasajima S."/>
            <person name="Kearney M.S."/>
            <person name="Suda W."/>
            <person name="Takeshita K."/>
            <person name="Sasaki T."/>
            <person name="Okamoto S."/>
            <person name="Skelly N.A."/>
            <person name="Okamura Y."/>
            <person name="Vlamakis H."/>
            <person name="Li Y."/>
            <person name="Tanoue T."/>
            <person name="Takei H."/>
            <person name="Nittono H."/>
            <person name="Narushima S."/>
            <person name="Irie J."/>
            <person name="Itoh H."/>
            <person name="Moriya K."/>
            <person name="Sugiura Y."/>
            <person name="Suematsu M."/>
            <person name="Moritoki N."/>
            <person name="Shibata S."/>
            <person name="Littman R.D."/>
            <person name="Fischbach A.M."/>
            <person name="Uwamino Y."/>
            <person name="Inoue T."/>
            <person name="Honda A."/>
            <person name="Hattori M."/>
            <person name="Murai T."/>
            <person name="Xavier J.R."/>
            <person name="Hirose N."/>
            <person name="Honda K."/>
        </authorList>
    </citation>
    <scope>NUCLEOTIDE SEQUENCE [LARGE SCALE GENOMIC DNA]</scope>
    <source>
        <strain evidence="7 8">CE91-St30</strain>
    </source>
</reference>
<evidence type="ECO:0000256" key="3">
    <source>
        <dbReference type="ARBA" id="ARBA00022827"/>
    </source>
</evidence>
<name>A0ABM7WF10_9ACTN</name>
<evidence type="ECO:0000313" key="7">
    <source>
        <dbReference type="EMBL" id="BDE94773.1"/>
    </source>
</evidence>
<dbReference type="Gene3D" id="3.50.50.60">
    <property type="entry name" value="FAD/NAD(P)-binding domain"/>
    <property type="match status" value="1"/>
</dbReference>
<keyword evidence="5" id="KW-0472">Membrane</keyword>
<dbReference type="SUPFAM" id="SSF56425">
    <property type="entry name" value="Succinate dehydrogenase/fumarate reductase flavoprotein, catalytic domain"/>
    <property type="match status" value="1"/>
</dbReference>
<keyword evidence="2" id="KW-0285">Flavoprotein</keyword>